<dbReference type="Gene3D" id="1.10.10.10">
    <property type="entry name" value="Winged helix-like DNA-binding domain superfamily/Winged helix DNA-binding domain"/>
    <property type="match status" value="1"/>
</dbReference>
<dbReference type="Pfam" id="PF17783">
    <property type="entry name" value="WHD_CvfB"/>
    <property type="match status" value="1"/>
</dbReference>
<dbReference type="InterPro" id="IPR039566">
    <property type="entry name" value="CvfB_S1_st"/>
</dbReference>
<dbReference type="KEGG" id="fgu:SD28_02905"/>
<dbReference type="AlphaFoldDB" id="A0A0A8E3V4"/>
<protein>
    <submittedName>
        <fullName evidence="3">GntR family transcriptional regulator</fullName>
    </submittedName>
</protein>
<accession>A0A0A8E3V4</accession>
<dbReference type="PANTHER" id="PTHR37296">
    <property type="entry name" value="CONSERVED VIRULENCE FACTOR B"/>
    <property type="match status" value="1"/>
</dbReference>
<comment type="similarity">
    <text evidence="1">Belongs to the CvfB family.</text>
</comment>
<dbReference type="HOGENOM" id="CLU_064885_1_0_6"/>
<dbReference type="InterPro" id="IPR003029">
    <property type="entry name" value="S1_domain"/>
</dbReference>
<dbReference type="InterPro" id="IPR014464">
    <property type="entry name" value="CvfB_fam"/>
</dbReference>
<evidence type="ECO:0000256" key="1">
    <source>
        <dbReference type="PIRNR" id="PIRNR012524"/>
    </source>
</evidence>
<dbReference type="Gene3D" id="2.40.50.140">
    <property type="entry name" value="Nucleic acid-binding proteins"/>
    <property type="match status" value="1"/>
</dbReference>
<dbReference type="PIRSF" id="PIRSF012524">
    <property type="entry name" value="YitL_S1"/>
    <property type="match status" value="1"/>
</dbReference>
<dbReference type="InterPro" id="IPR012340">
    <property type="entry name" value="NA-bd_OB-fold"/>
</dbReference>
<evidence type="ECO:0000313" key="3">
    <source>
        <dbReference type="EMBL" id="AJC48668.1"/>
    </source>
</evidence>
<dbReference type="GO" id="GO:0003676">
    <property type="term" value="F:nucleic acid binding"/>
    <property type="evidence" value="ECO:0007669"/>
    <property type="project" value="InterPro"/>
</dbReference>
<dbReference type="Proteomes" id="UP000031104">
    <property type="component" value="Chromosome"/>
</dbReference>
<dbReference type="InterPro" id="IPR036388">
    <property type="entry name" value="WH-like_DNA-bd_sf"/>
</dbReference>
<dbReference type="OrthoDB" id="9801597at2"/>
<gene>
    <name evidence="3" type="ORF">SD28_02905</name>
</gene>
<sequence>MITLGNYHNLRVIDVGEYILHLDALELGVATLLKKELENDLSVGDTINVLLYENSKSELMATTKKVAVVGEIAFLPVKSIINIGAFLDWGLDKDLLVPLAEQHRPFELGKSYLVYIYRDKVNGKLIASSKINKFISDFDDGDFKLNQEVNLIIGNSTDIGYKAIINNTHWGVLYKNEVFQRLSFGQSTKGYIKSIRKDGRIDLNLQQLVYKDLAKNAQKIYDYLVSKGGFVAFHDKLDPSLIKKEFGISKASFKKAIGSLFKSKKILIKADGIYLFS</sequence>
<evidence type="ECO:0000259" key="2">
    <source>
        <dbReference type="SMART" id="SM00316"/>
    </source>
</evidence>
<organism evidence="3 4">
    <name type="scientific">Allofrancisella guangzhouensis</name>
    <dbReference type="NCBI Taxonomy" id="594679"/>
    <lineage>
        <taxon>Bacteria</taxon>
        <taxon>Pseudomonadati</taxon>
        <taxon>Pseudomonadota</taxon>
        <taxon>Gammaproteobacteria</taxon>
        <taxon>Thiotrichales</taxon>
        <taxon>Francisellaceae</taxon>
        <taxon>Allofrancisella</taxon>
    </lineage>
</organism>
<proteinExistence type="inferred from homology"/>
<dbReference type="SMART" id="SM00316">
    <property type="entry name" value="S1"/>
    <property type="match status" value="2"/>
</dbReference>
<evidence type="ECO:0000313" key="4">
    <source>
        <dbReference type="Proteomes" id="UP000031104"/>
    </source>
</evidence>
<dbReference type="InterPro" id="IPR040764">
    <property type="entry name" value="CvfB_WH"/>
</dbReference>
<dbReference type="PANTHER" id="PTHR37296:SF1">
    <property type="entry name" value="CONSERVED VIRULENCE FACTOR B"/>
    <property type="match status" value="1"/>
</dbReference>
<dbReference type="EMBL" id="CP010427">
    <property type="protein sequence ID" value="AJC48668.1"/>
    <property type="molecule type" value="Genomic_DNA"/>
</dbReference>
<reference evidence="3 4" key="1">
    <citation type="submission" date="2014-12" db="EMBL/GenBank/DDBJ databases">
        <title>Complete genome sequence of Francisella guanzhouensis strain 08HL01032 isolated from air-conditioning system in China.</title>
        <authorList>
            <person name="Svensson D."/>
            <person name="Ohrman C."/>
            <person name="Backman S."/>
            <person name="Karlsson E."/>
            <person name="Nilsson E."/>
            <person name="Bystrom M."/>
            <person name="Larkeryd A."/>
            <person name="Stenberg P."/>
            <person name="Scholtz H.C."/>
            <person name="Forsman M."/>
            <person name="Sjodin A."/>
        </authorList>
    </citation>
    <scope>NUCLEOTIDE SEQUENCE [LARGE SCALE GENOMIC DNA]</scope>
    <source>
        <strain evidence="3 4">08HL01032</strain>
    </source>
</reference>
<name>A0A0A8E3V4_9GAMM</name>
<dbReference type="RefSeq" id="WP_039123929.1">
    <property type="nucleotide sequence ID" value="NZ_CP010427.1"/>
</dbReference>
<feature type="domain" description="S1 motif" evidence="2">
    <location>
        <begin position="68"/>
        <end position="130"/>
    </location>
</feature>
<keyword evidence="4" id="KW-1185">Reference proteome</keyword>
<dbReference type="Pfam" id="PF13509">
    <property type="entry name" value="S1_2"/>
    <property type="match status" value="2"/>
</dbReference>
<feature type="domain" description="S1 motif" evidence="2">
    <location>
        <begin position="144"/>
        <end position="206"/>
    </location>
</feature>